<reference evidence="2 3" key="1">
    <citation type="submission" date="2020-08" db="EMBL/GenBank/DDBJ databases">
        <title>The isolate Caproiciproducens sp. 7D4C2 produces n-caproate at mildly acidic conditions from hexoses: genome and rBOX comparison with related strains and chain-elongating bacteria.</title>
        <authorList>
            <person name="Esquivel-Elizondo S."/>
            <person name="Bagci C."/>
            <person name="Temovska M."/>
            <person name="Jeon B.S."/>
            <person name="Bessarab I."/>
            <person name="Williams R.B.H."/>
            <person name="Huson D.H."/>
            <person name="Angenent L.T."/>
        </authorList>
    </citation>
    <scope>NUCLEOTIDE SEQUENCE [LARGE SCALE GENOMIC DNA]</scope>
    <source>
        <strain evidence="2 3">7D4C2</strain>
    </source>
</reference>
<evidence type="ECO:0000313" key="3">
    <source>
        <dbReference type="Proteomes" id="UP000515909"/>
    </source>
</evidence>
<dbReference type="InterPro" id="IPR029063">
    <property type="entry name" value="SAM-dependent_MTases_sf"/>
</dbReference>
<evidence type="ECO:0000313" key="2">
    <source>
        <dbReference type="EMBL" id="QNK39243.1"/>
    </source>
</evidence>
<dbReference type="Gene3D" id="3.40.50.150">
    <property type="entry name" value="Vaccinia Virus protein VP39"/>
    <property type="match status" value="1"/>
</dbReference>
<dbReference type="Pfam" id="PF05050">
    <property type="entry name" value="Methyltransf_21"/>
    <property type="match status" value="1"/>
</dbReference>
<dbReference type="InterPro" id="IPR006342">
    <property type="entry name" value="FkbM_mtfrase"/>
</dbReference>
<keyword evidence="2" id="KW-0489">Methyltransferase</keyword>
<name>A0A7G8T6K2_9FIRM</name>
<dbReference type="Proteomes" id="UP000515909">
    <property type="component" value="Chromosome"/>
</dbReference>
<dbReference type="OrthoDB" id="5329963at2"/>
<gene>
    <name evidence="2" type="ORF">HCR03_10725</name>
</gene>
<dbReference type="PANTHER" id="PTHR34203">
    <property type="entry name" value="METHYLTRANSFERASE, FKBM FAMILY PROTEIN"/>
    <property type="match status" value="1"/>
</dbReference>
<dbReference type="GO" id="GO:0032259">
    <property type="term" value="P:methylation"/>
    <property type="evidence" value="ECO:0007669"/>
    <property type="project" value="UniProtKB-KW"/>
</dbReference>
<keyword evidence="2" id="KW-0808">Transferase</keyword>
<sequence>MAYLFSGGITMSKTNGKTDTQVDREFKALADFLSPFNEKEVQDAVERNLAFFKQNDERNYQAAIAYYNKYKLWGLYAPQYGIRELAENRAQALNGHMEDFEWLYQRLGDYRSRVILTNILYYWLMSKYPRIAQIQDHTFPQYFDLDLVRCDKNEVFVDIGAYTGDTVLSYIRTFGEDCYKRIYCYEILPADIDLIKKNVEQNKLKNVEIRNKGAADKPGTLYLNRPSDSVSSIAQLVETGDIEVPTVAIDDDIKEPVTFIKMDIEGAEEQALLGCRRQIADHHPKLALSVYHNHKDLWKLAKMIEGYDPSYRFYLRYYGNALLPTEYLLYAV</sequence>
<dbReference type="AlphaFoldDB" id="A0A7G8T6K2"/>
<dbReference type="EMBL" id="CP060286">
    <property type="protein sequence ID" value="QNK39243.1"/>
    <property type="molecule type" value="Genomic_DNA"/>
</dbReference>
<feature type="domain" description="Methyltransferase FkbM" evidence="1">
    <location>
        <begin position="158"/>
        <end position="304"/>
    </location>
</feature>
<dbReference type="KEGG" id="cfem:HCR03_10725"/>
<dbReference type="PANTHER" id="PTHR34203:SF15">
    <property type="entry name" value="SLL1173 PROTEIN"/>
    <property type="match status" value="1"/>
</dbReference>
<organism evidence="2 3">
    <name type="scientific">Caproicibacter fermentans</name>
    <dbReference type="NCBI Taxonomy" id="2576756"/>
    <lineage>
        <taxon>Bacteria</taxon>
        <taxon>Bacillati</taxon>
        <taxon>Bacillota</taxon>
        <taxon>Clostridia</taxon>
        <taxon>Eubacteriales</taxon>
        <taxon>Acutalibacteraceae</taxon>
        <taxon>Caproicibacter</taxon>
    </lineage>
</organism>
<dbReference type="SUPFAM" id="SSF53335">
    <property type="entry name" value="S-adenosyl-L-methionine-dependent methyltransferases"/>
    <property type="match status" value="1"/>
</dbReference>
<accession>A0A7G8T6K2</accession>
<protein>
    <submittedName>
        <fullName evidence="2">FkbM family methyltransferase</fullName>
    </submittedName>
</protein>
<proteinExistence type="predicted"/>
<evidence type="ECO:0000259" key="1">
    <source>
        <dbReference type="Pfam" id="PF05050"/>
    </source>
</evidence>
<dbReference type="InterPro" id="IPR052514">
    <property type="entry name" value="SAM-dependent_MTase"/>
</dbReference>
<dbReference type="NCBIfam" id="TIGR01444">
    <property type="entry name" value="fkbM_fam"/>
    <property type="match status" value="1"/>
</dbReference>
<dbReference type="GO" id="GO:0008168">
    <property type="term" value="F:methyltransferase activity"/>
    <property type="evidence" value="ECO:0007669"/>
    <property type="project" value="UniProtKB-KW"/>
</dbReference>